<feature type="compositionally biased region" description="Basic and acidic residues" evidence="1">
    <location>
        <begin position="30"/>
        <end position="40"/>
    </location>
</feature>
<evidence type="ECO:0000313" key="2">
    <source>
        <dbReference type="EMBL" id="KAK7966838.1"/>
    </source>
</evidence>
<dbReference type="EMBL" id="JAQQWE010000001">
    <property type="protein sequence ID" value="KAK7966838.1"/>
    <property type="molecule type" value="Genomic_DNA"/>
</dbReference>
<proteinExistence type="predicted"/>
<reference evidence="2 3" key="1">
    <citation type="submission" date="2023-01" db="EMBL/GenBank/DDBJ databases">
        <title>Analysis of 21 Apiospora genomes using comparative genomics revels a genus with tremendous synthesis potential of carbohydrate active enzymes and secondary metabolites.</title>
        <authorList>
            <person name="Sorensen T."/>
        </authorList>
    </citation>
    <scope>NUCLEOTIDE SEQUENCE [LARGE SCALE GENOMIC DNA]</scope>
    <source>
        <strain evidence="2 3">CBS 24483</strain>
    </source>
</reference>
<dbReference type="RefSeq" id="XP_066706230.1">
    <property type="nucleotide sequence ID" value="XM_066837337.1"/>
</dbReference>
<name>A0ABR1QW10_9PEZI</name>
<accession>A0ABR1QW10</accession>
<feature type="region of interest" description="Disordered" evidence="1">
    <location>
        <begin position="1"/>
        <end position="70"/>
    </location>
</feature>
<keyword evidence="3" id="KW-1185">Reference proteome</keyword>
<dbReference type="Proteomes" id="UP001391051">
    <property type="component" value="Unassembled WGS sequence"/>
</dbReference>
<evidence type="ECO:0000256" key="1">
    <source>
        <dbReference type="SAM" id="MobiDB-lite"/>
    </source>
</evidence>
<comment type="caution">
    <text evidence="2">The sequence shown here is derived from an EMBL/GenBank/DDBJ whole genome shotgun (WGS) entry which is preliminary data.</text>
</comment>
<evidence type="ECO:0000313" key="3">
    <source>
        <dbReference type="Proteomes" id="UP001391051"/>
    </source>
</evidence>
<protein>
    <submittedName>
        <fullName evidence="2">Uncharacterized protein</fullName>
    </submittedName>
</protein>
<organism evidence="2 3">
    <name type="scientific">Apiospora aurea</name>
    <dbReference type="NCBI Taxonomy" id="335848"/>
    <lineage>
        <taxon>Eukaryota</taxon>
        <taxon>Fungi</taxon>
        <taxon>Dikarya</taxon>
        <taxon>Ascomycota</taxon>
        <taxon>Pezizomycotina</taxon>
        <taxon>Sordariomycetes</taxon>
        <taxon>Xylariomycetidae</taxon>
        <taxon>Amphisphaeriales</taxon>
        <taxon>Apiosporaceae</taxon>
        <taxon>Apiospora</taxon>
    </lineage>
</organism>
<sequence>MASGSAVDGDDGENLVDETLSSLGPYLGADTDHLFDRDTYRSPGNGNPSRIRRHAIKPSEEKPYLSIDSS</sequence>
<gene>
    <name evidence="2" type="ORF">PG986_001115</name>
</gene>
<dbReference type="GeneID" id="92070399"/>